<dbReference type="InterPro" id="IPR050344">
    <property type="entry name" value="Peptidase_M1_aminopeptidases"/>
</dbReference>
<evidence type="ECO:0000313" key="2">
    <source>
        <dbReference type="Proteomes" id="UP000694865"/>
    </source>
</evidence>
<evidence type="ECO:0000313" key="3">
    <source>
        <dbReference type="RefSeq" id="XP_006821165.1"/>
    </source>
</evidence>
<dbReference type="Proteomes" id="UP000694865">
    <property type="component" value="Unplaced"/>
</dbReference>
<dbReference type="PANTHER" id="PTHR11533:SF299">
    <property type="entry name" value="AMINOPEPTIDASE"/>
    <property type="match status" value="1"/>
</dbReference>
<gene>
    <name evidence="3" type="primary">LOC102804788</name>
</gene>
<dbReference type="InterPro" id="IPR014782">
    <property type="entry name" value="Peptidase_M1_dom"/>
</dbReference>
<accession>A0ABM0MMC4</accession>
<name>A0ABM0MMC4_SACKO</name>
<dbReference type="RefSeq" id="XP_006821165.1">
    <property type="nucleotide sequence ID" value="XM_006821102.1"/>
</dbReference>
<evidence type="ECO:0000259" key="1">
    <source>
        <dbReference type="Pfam" id="PF01433"/>
    </source>
</evidence>
<dbReference type="SUPFAM" id="SSF55486">
    <property type="entry name" value="Metalloproteases ('zincins'), catalytic domain"/>
    <property type="match status" value="1"/>
</dbReference>
<dbReference type="PANTHER" id="PTHR11533">
    <property type="entry name" value="PROTEASE M1 ZINC METALLOPROTEASE"/>
    <property type="match status" value="1"/>
</dbReference>
<organism evidence="2 3">
    <name type="scientific">Saccoglossus kowalevskii</name>
    <name type="common">Acorn worm</name>
    <dbReference type="NCBI Taxonomy" id="10224"/>
    <lineage>
        <taxon>Eukaryota</taxon>
        <taxon>Metazoa</taxon>
        <taxon>Hemichordata</taxon>
        <taxon>Enteropneusta</taxon>
        <taxon>Harrimaniidae</taxon>
        <taxon>Saccoglossus</taxon>
    </lineage>
</organism>
<sequence>MDVIMTNYDAITYYKGISVVRMLKQMVGDTAFNNGIRSYLDDYEFSSANADDLWEEFTRATGGSIQVKELMDSWILQQGYPVVDVIKSTSASGSRGIQLDQSLFLIKPDDVSFDYLTSSYSYKWYLEFTSITENDDTVRTNYLEMDNRKFY</sequence>
<dbReference type="InterPro" id="IPR027268">
    <property type="entry name" value="Peptidase_M4/M1_CTD_sf"/>
</dbReference>
<proteinExistence type="predicted"/>
<protein>
    <submittedName>
        <fullName evidence="3">Leucyl-cystinyl aminopeptidase-like</fullName>
    </submittedName>
</protein>
<dbReference type="GeneID" id="102804788"/>
<dbReference type="Gene3D" id="1.10.390.10">
    <property type="entry name" value="Neutral Protease Domain 2"/>
    <property type="match status" value="1"/>
</dbReference>
<reference evidence="3" key="1">
    <citation type="submission" date="2025-08" db="UniProtKB">
        <authorList>
            <consortium name="RefSeq"/>
        </authorList>
    </citation>
    <scope>IDENTIFICATION</scope>
    <source>
        <tissue evidence="3">Testes</tissue>
    </source>
</reference>
<feature type="domain" description="Peptidase M1 membrane alanine aminopeptidase" evidence="1">
    <location>
        <begin position="6"/>
        <end position="74"/>
    </location>
</feature>
<dbReference type="Pfam" id="PF01433">
    <property type="entry name" value="Peptidase_M1"/>
    <property type="match status" value="1"/>
</dbReference>
<keyword evidence="2" id="KW-1185">Reference proteome</keyword>